<comment type="caution">
    <text evidence="2">The sequence shown here is derived from an EMBL/GenBank/DDBJ whole genome shotgun (WGS) entry which is preliminary data.</text>
</comment>
<evidence type="ECO:0000256" key="1">
    <source>
        <dbReference type="SAM" id="Phobius"/>
    </source>
</evidence>
<name>A0ABY1PVM3_9BURK</name>
<sequence>MFPLTNLTDVTHLIQLAIAPVFLLNAVASIIGVLINRLSRAVDRIRVLDERLSRAGPGTEARDEMELQVLRRRLWLIYLALTCEVLCALFVGLLIAAGFVGAVLGANVSLGIACLFVFAMAAFIVGLTVFLREIFLAVVSTRDRMR</sequence>
<keyword evidence="1" id="KW-1133">Transmembrane helix</keyword>
<keyword evidence="1" id="KW-0472">Membrane</keyword>
<dbReference type="RefSeq" id="WP_283441178.1">
    <property type="nucleotide sequence ID" value="NZ_FXUL01000002.1"/>
</dbReference>
<feature type="transmembrane region" description="Helical" evidence="1">
    <location>
        <begin position="12"/>
        <end position="35"/>
    </location>
</feature>
<dbReference type="EMBL" id="FXUL01000002">
    <property type="protein sequence ID" value="SMP50068.1"/>
    <property type="molecule type" value="Genomic_DNA"/>
</dbReference>
<keyword evidence="3" id="KW-1185">Reference proteome</keyword>
<dbReference type="InterPro" id="IPR021279">
    <property type="entry name" value="DUF2721"/>
</dbReference>
<accession>A0ABY1PVM3</accession>
<keyword evidence="1" id="KW-0812">Transmembrane</keyword>
<dbReference type="Pfam" id="PF11026">
    <property type="entry name" value="DUF2721"/>
    <property type="match status" value="1"/>
</dbReference>
<organism evidence="2 3">
    <name type="scientific">Noviherbaspirillum suwonense</name>
    <dbReference type="NCBI Taxonomy" id="1224511"/>
    <lineage>
        <taxon>Bacteria</taxon>
        <taxon>Pseudomonadati</taxon>
        <taxon>Pseudomonadota</taxon>
        <taxon>Betaproteobacteria</taxon>
        <taxon>Burkholderiales</taxon>
        <taxon>Oxalobacteraceae</taxon>
        <taxon>Noviherbaspirillum</taxon>
    </lineage>
</organism>
<protein>
    <recommendedName>
        <fullName evidence="4">DUF2721 domain-containing protein</fullName>
    </recommendedName>
</protein>
<gene>
    <name evidence="2" type="ORF">SAMN06295970_102382</name>
</gene>
<feature type="transmembrane region" description="Helical" evidence="1">
    <location>
        <begin position="75"/>
        <end position="104"/>
    </location>
</feature>
<evidence type="ECO:0000313" key="3">
    <source>
        <dbReference type="Proteomes" id="UP001158049"/>
    </source>
</evidence>
<evidence type="ECO:0008006" key="4">
    <source>
        <dbReference type="Google" id="ProtNLM"/>
    </source>
</evidence>
<evidence type="ECO:0000313" key="2">
    <source>
        <dbReference type="EMBL" id="SMP50068.1"/>
    </source>
</evidence>
<dbReference type="Proteomes" id="UP001158049">
    <property type="component" value="Unassembled WGS sequence"/>
</dbReference>
<feature type="transmembrane region" description="Helical" evidence="1">
    <location>
        <begin position="110"/>
        <end position="139"/>
    </location>
</feature>
<reference evidence="2 3" key="1">
    <citation type="submission" date="2017-05" db="EMBL/GenBank/DDBJ databases">
        <authorList>
            <person name="Varghese N."/>
            <person name="Submissions S."/>
        </authorList>
    </citation>
    <scope>NUCLEOTIDE SEQUENCE [LARGE SCALE GENOMIC DNA]</scope>
    <source>
        <strain evidence="2 3">DSM 26001</strain>
    </source>
</reference>
<proteinExistence type="predicted"/>